<dbReference type="InterPro" id="IPR000719">
    <property type="entry name" value="Prot_kinase_dom"/>
</dbReference>
<evidence type="ECO:0000313" key="21">
    <source>
        <dbReference type="Proteomes" id="UP000604825"/>
    </source>
</evidence>
<dbReference type="PROSITE" id="PS51473">
    <property type="entry name" value="GNK2"/>
    <property type="match status" value="1"/>
</dbReference>
<dbReference type="Pfam" id="PF01657">
    <property type="entry name" value="Stress-antifung"/>
    <property type="match status" value="2"/>
</dbReference>
<keyword evidence="10 16" id="KW-0067">ATP-binding</keyword>
<feature type="transmembrane region" description="Helical" evidence="17">
    <location>
        <begin position="263"/>
        <end position="281"/>
    </location>
</feature>
<dbReference type="InterPro" id="IPR038408">
    <property type="entry name" value="GNK2_sf"/>
</dbReference>
<dbReference type="Pfam" id="PF06454">
    <property type="entry name" value="THH1_TOM1-3_dom"/>
    <property type="match status" value="1"/>
</dbReference>
<dbReference type="EMBL" id="CAJGYO010000004">
    <property type="protein sequence ID" value="CAD6227123.1"/>
    <property type="molecule type" value="Genomic_DNA"/>
</dbReference>
<dbReference type="InterPro" id="IPR002902">
    <property type="entry name" value="GNK2"/>
</dbReference>
<evidence type="ECO:0000256" key="9">
    <source>
        <dbReference type="ARBA" id="ARBA00022777"/>
    </source>
</evidence>
<evidence type="ECO:0000259" key="18">
    <source>
        <dbReference type="PROSITE" id="PS50011"/>
    </source>
</evidence>
<keyword evidence="5 17" id="KW-0812">Transmembrane</keyword>
<keyword evidence="8 16" id="KW-0547">Nucleotide-binding</keyword>
<proteinExistence type="predicted"/>
<dbReference type="PROSITE" id="PS00108">
    <property type="entry name" value="PROTEIN_KINASE_ST"/>
    <property type="match status" value="1"/>
</dbReference>
<dbReference type="Gene3D" id="1.10.510.10">
    <property type="entry name" value="Transferase(Phosphotransferase) domain 1"/>
    <property type="match status" value="1"/>
</dbReference>
<comment type="caution">
    <text evidence="20">The sequence shown here is derived from an EMBL/GenBank/DDBJ whole genome shotgun (WGS) entry which is preliminary data.</text>
</comment>
<dbReference type="PROSITE" id="PS00107">
    <property type="entry name" value="PROTEIN_KINASE_ATP"/>
    <property type="match status" value="1"/>
</dbReference>
<keyword evidence="7" id="KW-0677">Repeat</keyword>
<dbReference type="FunFam" id="1.10.510.10:FF:001023">
    <property type="entry name" value="Os07g0541700 protein"/>
    <property type="match status" value="1"/>
</dbReference>
<protein>
    <recommendedName>
        <fullName evidence="2">non-specific serine/threonine protein kinase</fullName>
        <ecNumber evidence="2">2.7.11.1</ecNumber>
    </recommendedName>
</protein>
<dbReference type="GO" id="GO:0004674">
    <property type="term" value="F:protein serine/threonine kinase activity"/>
    <property type="evidence" value="ECO:0007669"/>
    <property type="project" value="UniProtKB-KW"/>
</dbReference>
<evidence type="ECO:0000256" key="1">
    <source>
        <dbReference type="ARBA" id="ARBA00004479"/>
    </source>
</evidence>
<feature type="transmembrane region" description="Helical" evidence="17">
    <location>
        <begin position="116"/>
        <end position="137"/>
    </location>
</feature>
<feature type="transmembrane region" description="Helical" evidence="17">
    <location>
        <begin position="149"/>
        <end position="171"/>
    </location>
</feature>
<feature type="domain" description="Gnk2-homologous" evidence="19">
    <location>
        <begin position="441"/>
        <end position="546"/>
    </location>
</feature>
<dbReference type="EC" id="2.7.11.1" evidence="2"/>
<dbReference type="CDD" id="cd23509">
    <property type="entry name" value="Gnk2-like"/>
    <property type="match status" value="2"/>
</dbReference>
<sequence length="938" mass="102213">MRRELASSFATAAATAGASSSAADALRGWWDDVNESPQWQDAAFFSLAAAYALVSAVALIQLIRIQRRVPEFGWTTQKVFHLMNFLVNGVRTLVFGFHVHVFLLRTKVYKLVLLDLPGLLFFSTYTLLVLFWAEIYHQARSLPTDKLRPAYIAVNIIIYVVQVCIWIYLGINDNAVVELASKIFIVAVSFIALLGFSVYGGRLFVLLRRFPIESKGRQKKLYEVGTVTAICVTCFLIRCVVVALSAFDADVSLEVLDHPILDFFYYMFAEILPSALVLFVLRKLPPKRRRASATSKLGHRSSSSIPMFPSRHRLLTFSVVLVFLLPAPGVHPQAPNLCSTKANGRYACADCSTSAVTSNRGPTFEANLLRFRDSLKDMPASNASFLNATFAAAAGDVPEDTVYGLATCLADAEASDCVACLAAAAGELPGTRFFGVADKSKARWFDVPNPSNFSDPSGLAAARERLNGRMLPAAAKSPRRFAFDDEPVTANATLHGLAQCTEDLTAKECWRCLAGNVVRVGVCCADMDGVRINAASCYLRYEFMAIVPGTPPSMAPLVEPPPPEAPSGDIVAGALGSAALLCFLVAGGFWLWKKRRRGSSDSDRRKRMESLLQLQHHYPRRYSYAQVKRMTKSLAHKLGQGGNGTVYKGRLPEPDGRDVAVKMLKEAKVDGEEFVNEVASISRTSHVNVVTLLGFCLEGSGSRSKRCLVYEYMPNGSLERYTVGDGGGRWCLLWEQLFDVAVGIARGLEYLHRGCNAHIVHFDIKPHNILLDGGLRPKISDFGLAKLCPQKESTIAVSIAGARGTAGYIAPEVFSRHAGAAVTSKSDVYSYGMMVLEMVGATRGTGSGGVSGDDSGTGTASTAATRYFPEWLYQDLDRFCAEAACGPDAEATEEVVRKLVIVGLWCIRLSPQDRPTMSRVVEMLEKTTTADLQLPPGS</sequence>
<evidence type="ECO:0000256" key="4">
    <source>
        <dbReference type="ARBA" id="ARBA00022679"/>
    </source>
</evidence>
<feature type="transmembrane region" description="Helical" evidence="17">
    <location>
        <begin position="84"/>
        <end position="104"/>
    </location>
</feature>
<evidence type="ECO:0000256" key="8">
    <source>
        <dbReference type="ARBA" id="ARBA00022741"/>
    </source>
</evidence>
<dbReference type="Gene3D" id="3.30.200.20">
    <property type="entry name" value="Phosphorylase Kinase, domain 1"/>
    <property type="match status" value="1"/>
</dbReference>
<accession>A0A811NUQ5</accession>
<dbReference type="InterPro" id="IPR008271">
    <property type="entry name" value="Ser/Thr_kinase_AS"/>
</dbReference>
<feature type="domain" description="Protein kinase" evidence="18">
    <location>
        <begin position="632"/>
        <end position="928"/>
    </location>
</feature>
<dbReference type="SMART" id="SM00220">
    <property type="entry name" value="S_TKc"/>
    <property type="match status" value="1"/>
</dbReference>
<keyword evidence="11 17" id="KW-1133">Transmembrane helix</keyword>
<dbReference type="PANTHER" id="PTHR27009">
    <property type="entry name" value="RUST RESISTANCE KINASE LR10-RELATED"/>
    <property type="match status" value="1"/>
</dbReference>
<dbReference type="Pfam" id="PF07714">
    <property type="entry name" value="PK_Tyr_Ser-Thr"/>
    <property type="match status" value="1"/>
</dbReference>
<reference evidence="20" key="1">
    <citation type="submission" date="2020-10" db="EMBL/GenBank/DDBJ databases">
        <authorList>
            <person name="Han B."/>
            <person name="Lu T."/>
            <person name="Zhao Q."/>
            <person name="Huang X."/>
            <person name="Zhao Y."/>
        </authorList>
    </citation>
    <scope>NUCLEOTIDE SEQUENCE</scope>
</reference>
<evidence type="ECO:0000256" key="7">
    <source>
        <dbReference type="ARBA" id="ARBA00022737"/>
    </source>
</evidence>
<keyword evidence="12 17" id="KW-0472">Membrane</keyword>
<feature type="binding site" evidence="16">
    <location>
        <position position="662"/>
    </location>
    <ligand>
        <name>ATP</name>
        <dbReference type="ChEBI" id="CHEBI:30616"/>
    </ligand>
</feature>
<organism evidence="20 21">
    <name type="scientific">Miscanthus lutarioriparius</name>
    <dbReference type="NCBI Taxonomy" id="422564"/>
    <lineage>
        <taxon>Eukaryota</taxon>
        <taxon>Viridiplantae</taxon>
        <taxon>Streptophyta</taxon>
        <taxon>Embryophyta</taxon>
        <taxon>Tracheophyta</taxon>
        <taxon>Spermatophyta</taxon>
        <taxon>Magnoliopsida</taxon>
        <taxon>Liliopsida</taxon>
        <taxon>Poales</taxon>
        <taxon>Poaceae</taxon>
        <taxon>PACMAD clade</taxon>
        <taxon>Panicoideae</taxon>
        <taxon>Andropogonodae</taxon>
        <taxon>Andropogoneae</taxon>
        <taxon>Saccharinae</taxon>
        <taxon>Miscanthus</taxon>
    </lineage>
</organism>
<evidence type="ECO:0000256" key="13">
    <source>
        <dbReference type="ARBA" id="ARBA00023180"/>
    </source>
</evidence>
<gene>
    <name evidence="20" type="ORF">NCGR_LOCUS18765</name>
</gene>
<keyword evidence="9" id="KW-0418">Kinase</keyword>
<dbReference type="InterPro" id="IPR001245">
    <property type="entry name" value="Ser-Thr/Tyr_kinase_cat_dom"/>
</dbReference>
<evidence type="ECO:0000259" key="19">
    <source>
        <dbReference type="PROSITE" id="PS51473"/>
    </source>
</evidence>
<evidence type="ECO:0000256" key="10">
    <source>
        <dbReference type="ARBA" id="ARBA00022840"/>
    </source>
</evidence>
<evidence type="ECO:0000256" key="14">
    <source>
        <dbReference type="ARBA" id="ARBA00047899"/>
    </source>
</evidence>
<dbReference type="Proteomes" id="UP000604825">
    <property type="component" value="Unassembled WGS sequence"/>
</dbReference>
<feature type="transmembrane region" description="Helical" evidence="17">
    <location>
        <begin position="570"/>
        <end position="592"/>
    </location>
</feature>
<feature type="transmembrane region" description="Helical" evidence="17">
    <location>
        <begin position="42"/>
        <end position="63"/>
    </location>
</feature>
<dbReference type="SUPFAM" id="SSF56112">
    <property type="entry name" value="Protein kinase-like (PK-like)"/>
    <property type="match status" value="1"/>
</dbReference>
<dbReference type="InterPro" id="IPR045874">
    <property type="entry name" value="LRK10/LRL21-25-like"/>
</dbReference>
<keyword evidence="3" id="KW-0723">Serine/threonine-protein kinase</keyword>
<evidence type="ECO:0000256" key="6">
    <source>
        <dbReference type="ARBA" id="ARBA00022729"/>
    </source>
</evidence>
<keyword evidence="13" id="KW-0325">Glycoprotein</keyword>
<dbReference type="Gene3D" id="3.30.430.20">
    <property type="entry name" value="Gnk2 domain, C-X8-C-X2-C motif"/>
    <property type="match status" value="2"/>
</dbReference>
<comment type="subcellular location">
    <subcellularLocation>
        <location evidence="1">Membrane</location>
        <topology evidence="1">Single-pass type I membrane protein</topology>
    </subcellularLocation>
</comment>
<keyword evidence="21" id="KW-1185">Reference proteome</keyword>
<feature type="transmembrane region" description="Helical" evidence="17">
    <location>
        <begin position="314"/>
        <end position="331"/>
    </location>
</feature>
<feature type="transmembrane region" description="Helical" evidence="17">
    <location>
        <begin position="183"/>
        <end position="205"/>
    </location>
</feature>
<dbReference type="PROSITE" id="PS50011">
    <property type="entry name" value="PROTEIN_KINASE_DOM"/>
    <property type="match status" value="1"/>
</dbReference>
<evidence type="ECO:0000256" key="3">
    <source>
        <dbReference type="ARBA" id="ARBA00022527"/>
    </source>
</evidence>
<evidence type="ECO:0000256" key="2">
    <source>
        <dbReference type="ARBA" id="ARBA00012513"/>
    </source>
</evidence>
<dbReference type="InterPro" id="IPR011009">
    <property type="entry name" value="Kinase-like_dom_sf"/>
</dbReference>
<dbReference type="GO" id="GO:0016020">
    <property type="term" value="C:membrane"/>
    <property type="evidence" value="ECO:0007669"/>
    <property type="project" value="UniProtKB-SubCell"/>
</dbReference>
<evidence type="ECO:0000256" key="16">
    <source>
        <dbReference type="PROSITE-ProRule" id="PRU10141"/>
    </source>
</evidence>
<evidence type="ECO:0000256" key="17">
    <source>
        <dbReference type="SAM" id="Phobius"/>
    </source>
</evidence>
<comment type="catalytic activity">
    <reaction evidence="15">
        <text>L-seryl-[protein] + ATP = O-phospho-L-seryl-[protein] + ADP + H(+)</text>
        <dbReference type="Rhea" id="RHEA:17989"/>
        <dbReference type="Rhea" id="RHEA-COMP:9863"/>
        <dbReference type="Rhea" id="RHEA-COMP:11604"/>
        <dbReference type="ChEBI" id="CHEBI:15378"/>
        <dbReference type="ChEBI" id="CHEBI:29999"/>
        <dbReference type="ChEBI" id="CHEBI:30616"/>
        <dbReference type="ChEBI" id="CHEBI:83421"/>
        <dbReference type="ChEBI" id="CHEBI:456216"/>
        <dbReference type="EC" id="2.7.11.1"/>
    </reaction>
</comment>
<dbReference type="InterPro" id="IPR009457">
    <property type="entry name" value="THH1/TOM1/TOM3_dom"/>
</dbReference>
<dbReference type="OrthoDB" id="1405469at2759"/>
<comment type="catalytic activity">
    <reaction evidence="14">
        <text>L-threonyl-[protein] + ATP = O-phospho-L-threonyl-[protein] + ADP + H(+)</text>
        <dbReference type="Rhea" id="RHEA:46608"/>
        <dbReference type="Rhea" id="RHEA-COMP:11060"/>
        <dbReference type="Rhea" id="RHEA-COMP:11605"/>
        <dbReference type="ChEBI" id="CHEBI:15378"/>
        <dbReference type="ChEBI" id="CHEBI:30013"/>
        <dbReference type="ChEBI" id="CHEBI:30616"/>
        <dbReference type="ChEBI" id="CHEBI:61977"/>
        <dbReference type="ChEBI" id="CHEBI:456216"/>
        <dbReference type="EC" id="2.7.11.1"/>
    </reaction>
</comment>
<dbReference type="AlphaFoldDB" id="A0A811NUQ5"/>
<name>A0A811NUQ5_9POAL</name>
<keyword evidence="4" id="KW-0808">Transferase</keyword>
<evidence type="ECO:0000256" key="5">
    <source>
        <dbReference type="ARBA" id="ARBA00022692"/>
    </source>
</evidence>
<dbReference type="InterPro" id="IPR017441">
    <property type="entry name" value="Protein_kinase_ATP_BS"/>
</dbReference>
<keyword evidence="6" id="KW-0732">Signal</keyword>
<evidence type="ECO:0000256" key="11">
    <source>
        <dbReference type="ARBA" id="ARBA00022989"/>
    </source>
</evidence>
<evidence type="ECO:0000256" key="12">
    <source>
        <dbReference type="ARBA" id="ARBA00023136"/>
    </source>
</evidence>
<feature type="transmembrane region" description="Helical" evidence="17">
    <location>
        <begin position="226"/>
        <end position="247"/>
    </location>
</feature>
<evidence type="ECO:0000256" key="15">
    <source>
        <dbReference type="ARBA" id="ARBA00048679"/>
    </source>
</evidence>
<dbReference type="GO" id="GO:0005524">
    <property type="term" value="F:ATP binding"/>
    <property type="evidence" value="ECO:0007669"/>
    <property type="project" value="UniProtKB-UniRule"/>
</dbReference>
<evidence type="ECO:0000313" key="20">
    <source>
        <dbReference type="EMBL" id="CAD6227123.1"/>
    </source>
</evidence>